<dbReference type="Proteomes" id="UP000315995">
    <property type="component" value="Chromosome"/>
</dbReference>
<sequence length="538" mass="58753">MNPNIRKLTVLLLSAALLGACGDDDHSEEWDNSLRVGQPLRANGDLLFVNENLQQVVRLQPKRSGEEIDLEIDRASTGADPGARALSADESQLFVVNEELDEQGASLSVYDLSGESLSAQTVGLDSAYDRLSVDPEGEFLLLSFTGGGGNFVARNLNELGIVDLRDGIADDEEASFQTLSNRPRDIIFAPKFTLDGSEQRLAASLAESEVTIIDLLAEDEANRLREVPLTISQADQVRTPTQAIFDVTPEESMPNTVSLYLLTDTGQDITHVAIQPSIRQDANRKFDISVNQLAAGNNPARMKLLELDEQGSRIIAIDQNRPEFTMIDVQSGESSTFDLPMTAPAEDLLVYQTSVDGEPETRVLAWSSRSPLVSVIRPESIAISDDTPTLGRSVEAIRLKAAPSRVQLDEETNGERAIVHHAGLGAGFTVLNLRTNRAVPIQGASLGDIYFGQVYAYGVFRGEPYFGLFDLETGHPTAFELPKEGERIYLDGEDELLVVQHADRTGSFTLLNATNPIPENAKVFNDIFLENLFGQELP</sequence>
<organism evidence="2 3">
    <name type="scientific">Persicimonas caeni</name>
    <dbReference type="NCBI Taxonomy" id="2292766"/>
    <lineage>
        <taxon>Bacteria</taxon>
        <taxon>Deltaproteobacteria</taxon>
        <taxon>Bradymonadales</taxon>
        <taxon>Bradymonadaceae</taxon>
        <taxon>Persicimonas</taxon>
    </lineage>
</organism>
<dbReference type="RefSeq" id="WP_141198445.1">
    <property type="nucleotide sequence ID" value="NZ_CP041186.1"/>
</dbReference>
<feature type="signal peptide" evidence="1">
    <location>
        <begin position="1"/>
        <end position="22"/>
    </location>
</feature>
<dbReference type="InterPro" id="IPR015943">
    <property type="entry name" value="WD40/YVTN_repeat-like_dom_sf"/>
</dbReference>
<evidence type="ECO:0000256" key="1">
    <source>
        <dbReference type="SAM" id="SignalP"/>
    </source>
</evidence>
<dbReference type="OrthoDB" id="5516118at2"/>
<protein>
    <recommendedName>
        <fullName evidence="4">Lactonase family protein</fullName>
    </recommendedName>
</protein>
<evidence type="ECO:0008006" key="4">
    <source>
        <dbReference type="Google" id="ProtNLM"/>
    </source>
</evidence>
<dbReference type="PROSITE" id="PS51257">
    <property type="entry name" value="PROKAR_LIPOPROTEIN"/>
    <property type="match status" value="1"/>
</dbReference>
<keyword evidence="1" id="KW-0732">Signal</keyword>
<gene>
    <name evidence="2" type="ORF">FIV42_14835</name>
</gene>
<accession>A0A4Y6PVE8</accession>
<evidence type="ECO:0000313" key="2">
    <source>
        <dbReference type="EMBL" id="QDG51967.1"/>
    </source>
</evidence>
<dbReference type="AlphaFoldDB" id="A0A4Y6PVE8"/>
<dbReference type="Gene3D" id="2.130.10.10">
    <property type="entry name" value="YVTN repeat-like/Quinoprotein amine dehydrogenase"/>
    <property type="match status" value="1"/>
</dbReference>
<evidence type="ECO:0000313" key="3">
    <source>
        <dbReference type="Proteomes" id="UP000315995"/>
    </source>
</evidence>
<dbReference type="EMBL" id="CP041186">
    <property type="protein sequence ID" value="QDG51967.1"/>
    <property type="molecule type" value="Genomic_DNA"/>
</dbReference>
<keyword evidence="3" id="KW-1185">Reference proteome</keyword>
<name>A0A4Y6PVE8_PERCE</name>
<reference evidence="2 3" key="1">
    <citation type="submission" date="2019-06" db="EMBL/GenBank/DDBJ databases">
        <title>Persicimonas caeni gen. nov., sp. nov., a predatory bacterium isolated from solar saltern.</title>
        <authorList>
            <person name="Wang S."/>
        </authorList>
    </citation>
    <scope>NUCLEOTIDE SEQUENCE [LARGE SCALE GENOMIC DNA]</scope>
    <source>
        <strain evidence="2 3">YN101</strain>
    </source>
</reference>
<accession>A0A5B8Y7G1</accession>
<dbReference type="SUPFAM" id="SSF82171">
    <property type="entry name" value="DPP6 N-terminal domain-like"/>
    <property type="match status" value="1"/>
</dbReference>
<feature type="chain" id="PRO_5030106506" description="Lactonase family protein" evidence="1">
    <location>
        <begin position="23"/>
        <end position="538"/>
    </location>
</feature>
<proteinExistence type="predicted"/>